<accession>A0A4P2QJX7</accession>
<name>A0A4P2QJX7_SORCE</name>
<gene>
    <name evidence="1" type="ORF">SOCE836_024090</name>
</gene>
<sequence>MPWMVLALARPEVHETFPRLWAERQTQEIRLKALPRWACERLVRQALGASIGREMLERIVALAAHGVSRCRDGAPDVR</sequence>
<proteinExistence type="predicted"/>
<evidence type="ECO:0000313" key="2">
    <source>
        <dbReference type="Proteomes" id="UP000295497"/>
    </source>
</evidence>
<evidence type="ECO:0000313" key="1">
    <source>
        <dbReference type="EMBL" id="AUX30309.1"/>
    </source>
</evidence>
<dbReference type="Proteomes" id="UP000295497">
    <property type="component" value="Chromosome"/>
</dbReference>
<protein>
    <submittedName>
        <fullName evidence="1">Uncharacterized protein</fullName>
    </submittedName>
</protein>
<organism evidence="1 2">
    <name type="scientific">Sorangium cellulosum</name>
    <name type="common">Polyangium cellulosum</name>
    <dbReference type="NCBI Taxonomy" id="56"/>
    <lineage>
        <taxon>Bacteria</taxon>
        <taxon>Pseudomonadati</taxon>
        <taxon>Myxococcota</taxon>
        <taxon>Polyangia</taxon>
        <taxon>Polyangiales</taxon>
        <taxon>Polyangiaceae</taxon>
        <taxon>Sorangium</taxon>
    </lineage>
</organism>
<dbReference type="AlphaFoldDB" id="A0A4P2QJX7"/>
<dbReference type="EMBL" id="CP012672">
    <property type="protein sequence ID" value="AUX30309.1"/>
    <property type="molecule type" value="Genomic_DNA"/>
</dbReference>
<reference evidence="1 2" key="1">
    <citation type="submission" date="2015-09" db="EMBL/GenBank/DDBJ databases">
        <title>Sorangium comparison.</title>
        <authorList>
            <person name="Zaburannyi N."/>
            <person name="Bunk B."/>
            <person name="Overmann J."/>
            <person name="Mueller R."/>
        </authorList>
    </citation>
    <scope>NUCLEOTIDE SEQUENCE [LARGE SCALE GENOMIC DNA]</scope>
    <source>
        <strain evidence="1 2">So ce836</strain>
    </source>
</reference>